<feature type="compositionally biased region" description="Basic and acidic residues" evidence="4">
    <location>
        <begin position="406"/>
        <end position="444"/>
    </location>
</feature>
<keyword evidence="6" id="KW-1185">Reference proteome</keyword>
<reference evidence="5 6" key="1">
    <citation type="journal article" date="2017" name="PLoS Biol.">
        <title>The sea cucumber genome provides insights into morphological evolution and visceral regeneration.</title>
        <authorList>
            <person name="Zhang X."/>
            <person name="Sun L."/>
            <person name="Yuan J."/>
            <person name="Sun Y."/>
            <person name="Gao Y."/>
            <person name="Zhang L."/>
            <person name="Li S."/>
            <person name="Dai H."/>
            <person name="Hamel J.F."/>
            <person name="Liu C."/>
            <person name="Yu Y."/>
            <person name="Liu S."/>
            <person name="Lin W."/>
            <person name="Guo K."/>
            <person name="Jin S."/>
            <person name="Xu P."/>
            <person name="Storey K.B."/>
            <person name="Huan P."/>
            <person name="Zhang T."/>
            <person name="Zhou Y."/>
            <person name="Zhang J."/>
            <person name="Lin C."/>
            <person name="Li X."/>
            <person name="Xing L."/>
            <person name="Huo D."/>
            <person name="Sun M."/>
            <person name="Wang L."/>
            <person name="Mercier A."/>
            <person name="Li F."/>
            <person name="Yang H."/>
            <person name="Xiang J."/>
        </authorList>
    </citation>
    <scope>NUCLEOTIDE SEQUENCE [LARGE SCALE GENOMIC DNA]</scope>
    <source>
        <strain evidence="5">Shaxun</strain>
        <tissue evidence="5">Muscle</tissue>
    </source>
</reference>
<feature type="compositionally biased region" description="Polar residues" evidence="4">
    <location>
        <begin position="274"/>
        <end position="289"/>
    </location>
</feature>
<accession>A0A2G8K1S7</accession>
<feature type="compositionally biased region" description="Basic and acidic residues" evidence="4">
    <location>
        <begin position="293"/>
        <end position="309"/>
    </location>
</feature>
<feature type="region of interest" description="Disordered" evidence="4">
    <location>
        <begin position="127"/>
        <end position="444"/>
    </location>
</feature>
<dbReference type="PROSITE" id="PS50297">
    <property type="entry name" value="ANK_REP_REGION"/>
    <property type="match status" value="2"/>
</dbReference>
<dbReference type="Proteomes" id="UP000230750">
    <property type="component" value="Unassembled WGS sequence"/>
</dbReference>
<feature type="compositionally biased region" description="Polar residues" evidence="4">
    <location>
        <begin position="333"/>
        <end position="363"/>
    </location>
</feature>
<dbReference type="Gene3D" id="1.25.40.20">
    <property type="entry name" value="Ankyrin repeat-containing domain"/>
    <property type="match status" value="1"/>
</dbReference>
<dbReference type="InterPro" id="IPR050776">
    <property type="entry name" value="Ank_Repeat/CDKN_Inhibitor"/>
</dbReference>
<dbReference type="PANTHER" id="PTHR24201">
    <property type="entry name" value="ANK_REP_REGION DOMAIN-CONTAINING PROTEIN"/>
    <property type="match status" value="1"/>
</dbReference>
<evidence type="ECO:0000313" key="6">
    <source>
        <dbReference type="Proteomes" id="UP000230750"/>
    </source>
</evidence>
<dbReference type="PANTHER" id="PTHR24201:SF15">
    <property type="entry name" value="ANKYRIN REPEAT DOMAIN-CONTAINING PROTEIN 66"/>
    <property type="match status" value="1"/>
</dbReference>
<dbReference type="EMBL" id="MRZV01000976">
    <property type="protein sequence ID" value="PIK41933.1"/>
    <property type="molecule type" value="Genomic_DNA"/>
</dbReference>
<name>A0A2G8K1S7_STIJA</name>
<dbReference type="InterPro" id="IPR002110">
    <property type="entry name" value="Ankyrin_rpt"/>
</dbReference>
<dbReference type="AlphaFoldDB" id="A0A2G8K1S7"/>
<dbReference type="SUPFAM" id="SSF48403">
    <property type="entry name" value="Ankyrin repeat"/>
    <property type="match status" value="1"/>
</dbReference>
<sequence>MRQGRTPVHLATSQGKSEILELLLENEADVNVQDSSNRTALMLACQSDQIGIVKMLLEHKADPNIRDQKGWTANDHAIMGGFHGCSHLIEEQQTMKRASAGSALSGTGLFGSTTNSVDVLGFPLGGPAASDSGDNEEDLSINKKSDDDSWAASNSEFDEPAPKKGLKLSNVTKVPSLESFKSEASGKDRHQHTTPRKDNDNRHENKQQREAKPLNRAVSPRSGSEGFNEEKPTPRRRTSSKGLISSGTISDWDDDSDILDDLSDKKSTGLPLTFGSNRRSNEIPNSPSPIQEIDERKGAFKTQDDKNNRVSESPDVTPRNTDPRSKADDILPSDNSIGNAPTGYTPSQVQDNNLANRNKSVSPVGSGHGAKVSGMDRERYLKRNGSPISEEENSFDETENEEEEEPVRYRDSSQKKVHAKDEDLHKSKDDRTDVIPEMKQRRMDSWKDLRKPKWDYLKKDLQN</sequence>
<dbReference type="PROSITE" id="PS50088">
    <property type="entry name" value="ANK_REPEAT"/>
    <property type="match status" value="2"/>
</dbReference>
<evidence type="ECO:0000256" key="3">
    <source>
        <dbReference type="PROSITE-ProRule" id="PRU00023"/>
    </source>
</evidence>
<dbReference type="STRING" id="307972.A0A2G8K1S7"/>
<evidence type="ECO:0000256" key="1">
    <source>
        <dbReference type="ARBA" id="ARBA00022737"/>
    </source>
</evidence>
<feature type="repeat" description="ANK" evidence="3">
    <location>
        <begin position="3"/>
        <end position="35"/>
    </location>
</feature>
<dbReference type="PRINTS" id="PR01415">
    <property type="entry name" value="ANKYRIN"/>
</dbReference>
<keyword evidence="1" id="KW-0677">Repeat</keyword>
<feature type="repeat" description="ANK" evidence="3">
    <location>
        <begin position="36"/>
        <end position="68"/>
    </location>
</feature>
<keyword evidence="2 3" id="KW-0040">ANK repeat</keyword>
<dbReference type="OrthoDB" id="194358at2759"/>
<proteinExistence type="predicted"/>
<evidence type="ECO:0000256" key="2">
    <source>
        <dbReference type="ARBA" id="ARBA00023043"/>
    </source>
</evidence>
<dbReference type="InterPro" id="IPR036770">
    <property type="entry name" value="Ankyrin_rpt-contain_sf"/>
</dbReference>
<comment type="caution">
    <text evidence="5">The sequence shown here is derived from an EMBL/GenBank/DDBJ whole genome shotgun (WGS) entry which is preliminary data.</text>
</comment>
<evidence type="ECO:0000256" key="4">
    <source>
        <dbReference type="SAM" id="MobiDB-lite"/>
    </source>
</evidence>
<organism evidence="5 6">
    <name type="scientific">Stichopus japonicus</name>
    <name type="common">Sea cucumber</name>
    <dbReference type="NCBI Taxonomy" id="307972"/>
    <lineage>
        <taxon>Eukaryota</taxon>
        <taxon>Metazoa</taxon>
        <taxon>Echinodermata</taxon>
        <taxon>Eleutherozoa</taxon>
        <taxon>Echinozoa</taxon>
        <taxon>Holothuroidea</taxon>
        <taxon>Aspidochirotacea</taxon>
        <taxon>Aspidochirotida</taxon>
        <taxon>Stichopodidae</taxon>
        <taxon>Apostichopus</taxon>
    </lineage>
</organism>
<protein>
    <submittedName>
        <fullName evidence="5">Putative trichohyalin isoform X1</fullName>
    </submittedName>
</protein>
<gene>
    <name evidence="5" type="ORF">BSL78_21220</name>
</gene>
<dbReference type="Pfam" id="PF12796">
    <property type="entry name" value="Ank_2"/>
    <property type="match status" value="1"/>
</dbReference>
<dbReference type="SMART" id="SM00248">
    <property type="entry name" value="ANK"/>
    <property type="match status" value="2"/>
</dbReference>
<feature type="compositionally biased region" description="Basic and acidic residues" evidence="4">
    <location>
        <begin position="195"/>
        <end position="213"/>
    </location>
</feature>
<evidence type="ECO:0000313" key="5">
    <source>
        <dbReference type="EMBL" id="PIK41933.1"/>
    </source>
</evidence>
<feature type="compositionally biased region" description="Acidic residues" evidence="4">
    <location>
        <begin position="389"/>
        <end position="405"/>
    </location>
</feature>
<feature type="compositionally biased region" description="Acidic residues" evidence="4">
    <location>
        <begin position="251"/>
        <end position="261"/>
    </location>
</feature>